<dbReference type="OrthoDB" id="10561052at2759"/>
<reference evidence="2" key="1">
    <citation type="submission" date="2020-11" db="EMBL/GenBank/DDBJ databases">
        <authorList>
            <person name="Tran Van P."/>
        </authorList>
    </citation>
    <scope>NUCLEOTIDE SEQUENCE</scope>
</reference>
<organism evidence="2">
    <name type="scientific">Oppiella nova</name>
    <dbReference type="NCBI Taxonomy" id="334625"/>
    <lineage>
        <taxon>Eukaryota</taxon>
        <taxon>Metazoa</taxon>
        <taxon>Ecdysozoa</taxon>
        <taxon>Arthropoda</taxon>
        <taxon>Chelicerata</taxon>
        <taxon>Arachnida</taxon>
        <taxon>Acari</taxon>
        <taxon>Acariformes</taxon>
        <taxon>Sarcoptiformes</taxon>
        <taxon>Oribatida</taxon>
        <taxon>Brachypylina</taxon>
        <taxon>Oppioidea</taxon>
        <taxon>Oppiidae</taxon>
        <taxon>Oppiella</taxon>
    </lineage>
</organism>
<evidence type="ECO:0000313" key="3">
    <source>
        <dbReference type="Proteomes" id="UP000728032"/>
    </source>
</evidence>
<feature type="compositionally biased region" description="Basic and acidic residues" evidence="1">
    <location>
        <begin position="42"/>
        <end position="56"/>
    </location>
</feature>
<proteinExistence type="predicted"/>
<evidence type="ECO:0000256" key="1">
    <source>
        <dbReference type="SAM" id="MobiDB-lite"/>
    </source>
</evidence>
<feature type="region of interest" description="Disordered" evidence="1">
    <location>
        <begin position="1"/>
        <end position="56"/>
    </location>
</feature>
<feature type="compositionally biased region" description="Basic and acidic residues" evidence="1">
    <location>
        <begin position="1"/>
        <end position="24"/>
    </location>
</feature>
<sequence length="97" mass="11083">MSEERDNKNDCENRLMDDSHKESAKNYGTDGTNVGSDVASDVETKAHEEVSQTNDGHKRDSMFYRIRHMNATEPHINFIDRVVSIIFDTSEVLSLYS</sequence>
<accession>A0A7R9M3Q6</accession>
<evidence type="ECO:0000313" key="2">
    <source>
        <dbReference type="EMBL" id="CAD7652920.1"/>
    </source>
</evidence>
<protein>
    <submittedName>
        <fullName evidence="2">Uncharacterized protein</fullName>
    </submittedName>
</protein>
<name>A0A7R9M3Q6_9ACAR</name>
<keyword evidence="3" id="KW-1185">Reference proteome</keyword>
<dbReference type="EMBL" id="OC920890">
    <property type="protein sequence ID" value="CAD7652920.1"/>
    <property type="molecule type" value="Genomic_DNA"/>
</dbReference>
<dbReference type="Proteomes" id="UP000728032">
    <property type="component" value="Unassembled WGS sequence"/>
</dbReference>
<dbReference type="AlphaFoldDB" id="A0A7R9M3Q6"/>
<gene>
    <name evidence="2" type="ORF">ONB1V03_LOCUS9578</name>
</gene>
<dbReference type="EMBL" id="CAJPVJ010006065">
    <property type="protein sequence ID" value="CAG2170107.1"/>
    <property type="molecule type" value="Genomic_DNA"/>
</dbReference>